<gene>
    <name evidence="1" type="ORF">LWI29_013429</name>
</gene>
<accession>A0AA39SL82</accession>
<evidence type="ECO:0000313" key="1">
    <source>
        <dbReference type="EMBL" id="KAK0596182.1"/>
    </source>
</evidence>
<dbReference type="EMBL" id="JAUESC010000004">
    <property type="protein sequence ID" value="KAK0596182.1"/>
    <property type="molecule type" value="Genomic_DNA"/>
</dbReference>
<protein>
    <submittedName>
        <fullName evidence="1">Uncharacterized protein</fullName>
    </submittedName>
</protein>
<sequence length="81" mass="9137">MLFELKKTCFNNLLKGFVFSLSLSLPPLLHPINLPEIFGPPTLGSLPRFRLPPTIVSLQGVDLVSSRFKSLRIISYKKLKI</sequence>
<comment type="caution">
    <text evidence="1">The sequence shown here is derived from an EMBL/GenBank/DDBJ whole genome shotgun (WGS) entry which is preliminary data.</text>
</comment>
<name>A0AA39SL82_ACESA</name>
<dbReference type="Proteomes" id="UP001168877">
    <property type="component" value="Unassembled WGS sequence"/>
</dbReference>
<proteinExistence type="predicted"/>
<organism evidence="1 2">
    <name type="scientific">Acer saccharum</name>
    <name type="common">Sugar maple</name>
    <dbReference type="NCBI Taxonomy" id="4024"/>
    <lineage>
        <taxon>Eukaryota</taxon>
        <taxon>Viridiplantae</taxon>
        <taxon>Streptophyta</taxon>
        <taxon>Embryophyta</taxon>
        <taxon>Tracheophyta</taxon>
        <taxon>Spermatophyta</taxon>
        <taxon>Magnoliopsida</taxon>
        <taxon>eudicotyledons</taxon>
        <taxon>Gunneridae</taxon>
        <taxon>Pentapetalae</taxon>
        <taxon>rosids</taxon>
        <taxon>malvids</taxon>
        <taxon>Sapindales</taxon>
        <taxon>Sapindaceae</taxon>
        <taxon>Hippocastanoideae</taxon>
        <taxon>Acereae</taxon>
        <taxon>Acer</taxon>
    </lineage>
</organism>
<reference evidence="1" key="2">
    <citation type="submission" date="2023-06" db="EMBL/GenBank/DDBJ databases">
        <authorList>
            <person name="Swenson N.G."/>
            <person name="Wegrzyn J.L."/>
            <person name="Mcevoy S.L."/>
        </authorList>
    </citation>
    <scope>NUCLEOTIDE SEQUENCE</scope>
    <source>
        <strain evidence="1">NS2018</strain>
        <tissue evidence="1">Leaf</tissue>
    </source>
</reference>
<reference evidence="1" key="1">
    <citation type="journal article" date="2022" name="Plant J.">
        <title>Strategies of tolerance reflected in two North American maple genomes.</title>
        <authorList>
            <person name="McEvoy S.L."/>
            <person name="Sezen U.U."/>
            <person name="Trouern-Trend A."/>
            <person name="McMahon S.M."/>
            <person name="Schaberg P.G."/>
            <person name="Yang J."/>
            <person name="Wegrzyn J.L."/>
            <person name="Swenson N.G."/>
        </authorList>
    </citation>
    <scope>NUCLEOTIDE SEQUENCE</scope>
    <source>
        <strain evidence="1">NS2018</strain>
    </source>
</reference>
<keyword evidence="2" id="KW-1185">Reference proteome</keyword>
<dbReference type="AlphaFoldDB" id="A0AA39SL82"/>
<evidence type="ECO:0000313" key="2">
    <source>
        <dbReference type="Proteomes" id="UP001168877"/>
    </source>
</evidence>